<dbReference type="AlphaFoldDB" id="A0A368L161"/>
<dbReference type="PANTHER" id="PTHR43133:SF62">
    <property type="entry name" value="RNA POLYMERASE SIGMA FACTOR SIGZ"/>
    <property type="match status" value="1"/>
</dbReference>
<dbReference type="Proteomes" id="UP000252357">
    <property type="component" value="Unassembled WGS sequence"/>
</dbReference>
<keyword evidence="2" id="KW-0805">Transcription regulation</keyword>
<dbReference type="InterPro" id="IPR014284">
    <property type="entry name" value="RNA_pol_sigma-70_dom"/>
</dbReference>
<comment type="similarity">
    <text evidence="1">Belongs to the sigma-70 factor family. ECF subfamily.</text>
</comment>
<dbReference type="GO" id="GO:0006352">
    <property type="term" value="P:DNA-templated transcription initiation"/>
    <property type="evidence" value="ECO:0007669"/>
    <property type="project" value="InterPro"/>
</dbReference>
<dbReference type="InterPro" id="IPR007627">
    <property type="entry name" value="RNA_pol_sigma70_r2"/>
</dbReference>
<evidence type="ECO:0000313" key="7">
    <source>
        <dbReference type="EMBL" id="RCS56839.1"/>
    </source>
</evidence>
<dbReference type="InterPro" id="IPR036388">
    <property type="entry name" value="WH-like_DNA-bd_sf"/>
</dbReference>
<dbReference type="Pfam" id="PF08281">
    <property type="entry name" value="Sigma70_r4_2"/>
    <property type="match status" value="1"/>
</dbReference>
<dbReference type="InterPro" id="IPR039425">
    <property type="entry name" value="RNA_pol_sigma-70-like"/>
</dbReference>
<evidence type="ECO:0000256" key="1">
    <source>
        <dbReference type="ARBA" id="ARBA00010641"/>
    </source>
</evidence>
<keyword evidence="3" id="KW-0731">Sigma factor</keyword>
<evidence type="ECO:0000259" key="5">
    <source>
        <dbReference type="Pfam" id="PF04542"/>
    </source>
</evidence>
<gene>
    <name evidence="7" type="ORF">DU000_10890</name>
</gene>
<accession>A0A368L161</accession>
<dbReference type="Pfam" id="PF04542">
    <property type="entry name" value="Sigma70_r2"/>
    <property type="match status" value="1"/>
</dbReference>
<dbReference type="OrthoDB" id="9784272at2"/>
<dbReference type="InterPro" id="IPR013325">
    <property type="entry name" value="RNA_pol_sigma_r2"/>
</dbReference>
<evidence type="ECO:0000313" key="8">
    <source>
        <dbReference type="Proteomes" id="UP000252357"/>
    </source>
</evidence>
<evidence type="ECO:0000256" key="4">
    <source>
        <dbReference type="ARBA" id="ARBA00023163"/>
    </source>
</evidence>
<name>A0A368L161_9BURK</name>
<dbReference type="SUPFAM" id="SSF88946">
    <property type="entry name" value="Sigma2 domain of RNA polymerase sigma factors"/>
    <property type="match status" value="1"/>
</dbReference>
<dbReference type="SUPFAM" id="SSF88659">
    <property type="entry name" value="Sigma3 and sigma4 domains of RNA polymerase sigma factors"/>
    <property type="match status" value="1"/>
</dbReference>
<dbReference type="EMBL" id="QPGB01000005">
    <property type="protein sequence ID" value="RCS56839.1"/>
    <property type="molecule type" value="Genomic_DNA"/>
</dbReference>
<sequence length="204" mass="23237">MMTPVDQETTQLTDWVSTIAARSTTASAAEQQLANQAFLAFYQRTSARAHALIRRIVGDDAAEDVLEEAYWQIWRDAARYSASRGSPMAWLLMICRSRALDWLRRQEQFVALDEQHNHQPDTLFSTPPDVIETTQQQTLIQKALQALDSKERQLIACAYFKDMSHSEIAQHCQMPIGSVKTVLHRAVLKLRAELVPVSEEMRPL</sequence>
<evidence type="ECO:0000259" key="6">
    <source>
        <dbReference type="Pfam" id="PF08281"/>
    </source>
</evidence>
<keyword evidence="8" id="KW-1185">Reference proteome</keyword>
<reference evidence="7 8" key="1">
    <citation type="journal article" date="2018" name="Int. J. Syst. Evol. Microbiol.">
        <title>Parvibium lacunae gen. nov., sp. nov., a new member of the family Alcaligenaceae isolated from a freshwater pond.</title>
        <authorList>
            <person name="Chen W.M."/>
            <person name="Xie P.B."/>
            <person name="Hsu M.Y."/>
            <person name="Sheu S.Y."/>
        </authorList>
    </citation>
    <scope>NUCLEOTIDE SEQUENCE [LARGE SCALE GENOMIC DNA]</scope>
    <source>
        <strain evidence="7 8">KMB9</strain>
    </source>
</reference>
<dbReference type="GO" id="GO:0016987">
    <property type="term" value="F:sigma factor activity"/>
    <property type="evidence" value="ECO:0007669"/>
    <property type="project" value="UniProtKB-KW"/>
</dbReference>
<comment type="caution">
    <text evidence="7">The sequence shown here is derived from an EMBL/GenBank/DDBJ whole genome shotgun (WGS) entry which is preliminary data.</text>
</comment>
<dbReference type="InterPro" id="IPR013324">
    <property type="entry name" value="RNA_pol_sigma_r3/r4-like"/>
</dbReference>
<dbReference type="CDD" id="cd06171">
    <property type="entry name" value="Sigma70_r4"/>
    <property type="match status" value="1"/>
</dbReference>
<evidence type="ECO:0000256" key="3">
    <source>
        <dbReference type="ARBA" id="ARBA00023082"/>
    </source>
</evidence>
<dbReference type="Gene3D" id="1.10.1740.10">
    <property type="match status" value="1"/>
</dbReference>
<dbReference type="Gene3D" id="1.10.10.10">
    <property type="entry name" value="Winged helix-like DNA-binding domain superfamily/Winged helix DNA-binding domain"/>
    <property type="match status" value="1"/>
</dbReference>
<feature type="domain" description="RNA polymerase sigma-70 region 2" evidence="5">
    <location>
        <begin position="42"/>
        <end position="107"/>
    </location>
</feature>
<feature type="domain" description="RNA polymerase sigma factor 70 region 4 type 2" evidence="6">
    <location>
        <begin position="139"/>
        <end position="190"/>
    </location>
</feature>
<protein>
    <submittedName>
        <fullName evidence="7">Sigma-70 family RNA polymerase sigma factor</fullName>
    </submittedName>
</protein>
<dbReference type="NCBIfam" id="TIGR02937">
    <property type="entry name" value="sigma70-ECF"/>
    <property type="match status" value="1"/>
</dbReference>
<dbReference type="PANTHER" id="PTHR43133">
    <property type="entry name" value="RNA POLYMERASE ECF-TYPE SIGMA FACTO"/>
    <property type="match status" value="1"/>
</dbReference>
<dbReference type="InterPro" id="IPR013249">
    <property type="entry name" value="RNA_pol_sigma70_r4_t2"/>
</dbReference>
<keyword evidence="4" id="KW-0804">Transcription</keyword>
<dbReference type="RefSeq" id="WP_114403440.1">
    <property type="nucleotide sequence ID" value="NZ_QPGB01000005.1"/>
</dbReference>
<dbReference type="GO" id="GO:0003677">
    <property type="term" value="F:DNA binding"/>
    <property type="evidence" value="ECO:0007669"/>
    <property type="project" value="InterPro"/>
</dbReference>
<proteinExistence type="inferred from homology"/>
<organism evidence="7 8">
    <name type="scientific">Parvibium lacunae</name>
    <dbReference type="NCBI Taxonomy" id="1888893"/>
    <lineage>
        <taxon>Bacteria</taxon>
        <taxon>Pseudomonadati</taxon>
        <taxon>Pseudomonadota</taxon>
        <taxon>Betaproteobacteria</taxon>
        <taxon>Burkholderiales</taxon>
        <taxon>Alcaligenaceae</taxon>
        <taxon>Parvibium</taxon>
    </lineage>
</organism>
<evidence type="ECO:0000256" key="2">
    <source>
        <dbReference type="ARBA" id="ARBA00023015"/>
    </source>
</evidence>